<accession>A0AB32ZZC8</accession>
<evidence type="ECO:0000313" key="2">
    <source>
        <dbReference type="Proteomes" id="UP000006296"/>
    </source>
</evidence>
<reference evidence="2" key="1">
    <citation type="journal article" date="2012" name="Sci. Rep.">
        <title>Genomes of surface isolates of Alteromonas macleodii: the life of a widespread marine opportunistic copiotroph.</title>
        <authorList>
            <person name="Lopez-Perez M."/>
            <person name="Gonzaga A."/>
            <person name="Martin-Cuadrado A.B."/>
            <person name="Onyshchenko O."/>
            <person name="Ghavidel A."/>
            <person name="Ghai R."/>
            <person name="Rodriguez-Valera F."/>
        </authorList>
    </citation>
    <scope>NUCLEOTIDE SEQUENCE [LARGE SCALE GENOMIC DNA]</scope>
    <source>
        <strain evidence="2">English Channel 673</strain>
    </source>
</reference>
<dbReference type="Proteomes" id="UP000006296">
    <property type="component" value="Chromosome"/>
</dbReference>
<name>A0AB32ZZC8_ALTME</name>
<proteinExistence type="predicted"/>
<dbReference type="AlphaFoldDB" id="A0AB32ZZC8"/>
<dbReference type="InterPro" id="IPR046500">
    <property type="entry name" value="DUF6678"/>
</dbReference>
<dbReference type="RefSeq" id="WP_014976701.1">
    <property type="nucleotide sequence ID" value="NC_018678.1"/>
</dbReference>
<dbReference type="EMBL" id="CP003844">
    <property type="protein sequence ID" value="AFT74827.1"/>
    <property type="molecule type" value="Genomic_DNA"/>
</dbReference>
<gene>
    <name evidence="1" type="ordered locus">AMEC673_10675</name>
</gene>
<sequence length="111" mass="12896">MDVSELEMLIDGIKTELPFPPPFQYKKFGHAPFPQIFDEDVTYLGDWSALCLYPLEDLEWIFVRPRYLKRIGRLVPKQVISCESEFLKLLTKLGVSFKNESGNVYIYAKSS</sequence>
<organism evidence="1 2">
    <name type="scientific">Alteromonas macleodii (strain English Channel 673)</name>
    <dbReference type="NCBI Taxonomy" id="1004788"/>
    <lineage>
        <taxon>Bacteria</taxon>
        <taxon>Pseudomonadati</taxon>
        <taxon>Pseudomonadota</taxon>
        <taxon>Gammaproteobacteria</taxon>
        <taxon>Alteromonadales</taxon>
        <taxon>Alteromonadaceae</taxon>
        <taxon>Alteromonas/Salinimonas group</taxon>
        <taxon>Alteromonas</taxon>
    </lineage>
</organism>
<dbReference type="KEGG" id="amg:AMEC673_10675"/>
<evidence type="ECO:0000313" key="1">
    <source>
        <dbReference type="EMBL" id="AFT74827.1"/>
    </source>
</evidence>
<dbReference type="Pfam" id="PF20383">
    <property type="entry name" value="DUF6678"/>
    <property type="match status" value="1"/>
</dbReference>
<protein>
    <submittedName>
        <fullName evidence="1">Uncharacterized protein</fullName>
    </submittedName>
</protein>